<keyword evidence="3" id="KW-1185">Reference proteome</keyword>
<organism evidence="2 3">
    <name type="scientific">Halorubrum tailed virus 27</name>
    <dbReference type="NCBI Taxonomy" id="2878008"/>
    <lineage>
        <taxon>Viruses</taxon>
        <taxon>Duplodnaviria</taxon>
        <taxon>Heunggongvirae</taxon>
        <taxon>Uroviricota</taxon>
        <taxon>Caudoviricetes</taxon>
        <taxon>Thumleimavirales</taxon>
        <taxon>Hafunaviridae</taxon>
        <taxon>Minorvirus</taxon>
        <taxon>Minorvirus thailandense</taxon>
        <taxon>Minorvirus HRTV27</taxon>
    </lineage>
</organism>
<dbReference type="Proteomes" id="UP000827260">
    <property type="component" value="Segment"/>
</dbReference>
<dbReference type="EMBL" id="MZ334522">
    <property type="protein sequence ID" value="UBF22761.1"/>
    <property type="molecule type" value="Genomic_DNA"/>
</dbReference>
<keyword evidence="1" id="KW-0472">Membrane</keyword>
<protein>
    <submittedName>
        <fullName evidence="2">Uncharacterized protein</fullName>
    </submittedName>
</protein>
<evidence type="ECO:0000313" key="2">
    <source>
        <dbReference type="EMBL" id="UBF22761.1"/>
    </source>
</evidence>
<feature type="transmembrane region" description="Helical" evidence="1">
    <location>
        <begin position="30"/>
        <end position="58"/>
    </location>
</feature>
<evidence type="ECO:0000313" key="3">
    <source>
        <dbReference type="Proteomes" id="UP000827260"/>
    </source>
</evidence>
<evidence type="ECO:0000256" key="1">
    <source>
        <dbReference type="SAM" id="Phobius"/>
    </source>
</evidence>
<proteinExistence type="predicted"/>
<gene>
    <name evidence="2" type="ORF">HRTV-27_gp68</name>
</gene>
<name>A0AAE8XZX3_9CAUD</name>
<reference evidence="2" key="1">
    <citation type="submission" date="2021-05" db="EMBL/GenBank/DDBJ databases">
        <title>Diversity, taxonomy and evolution of archaeal viruses of the class Caudoviricetes.</title>
        <authorList>
            <person name="Liu Y."/>
            <person name="Demina T.A."/>
            <person name="Roux S."/>
            <person name="Aiewsakun P."/>
            <person name="Kazlauskas D."/>
            <person name="Simmonds P."/>
            <person name="Prangishvili D."/>
            <person name="Oksanen H.M."/>
            <person name="Krupovic M."/>
        </authorList>
    </citation>
    <scope>NUCLEOTIDE SEQUENCE</scope>
    <source>
        <strain evidence="2">HRTV-27/27</strain>
    </source>
</reference>
<keyword evidence="1" id="KW-0812">Transmembrane</keyword>
<sequence>MSALANVGAVLALFLTVALALLIVALRLAFVLALVVLVFGGAYLVLQHIGVLGVLAAVA</sequence>
<keyword evidence="1" id="KW-1133">Transmembrane helix</keyword>
<accession>A0AAE8XZX3</accession>